<dbReference type="Proteomes" id="UP001469553">
    <property type="component" value="Unassembled WGS sequence"/>
</dbReference>
<name>A0ABV0YLU8_9TELE</name>
<gene>
    <name evidence="1" type="ORF">AMECASPLE_003964</name>
</gene>
<proteinExistence type="predicted"/>
<organism evidence="1 2">
    <name type="scientific">Ameca splendens</name>
    <dbReference type="NCBI Taxonomy" id="208324"/>
    <lineage>
        <taxon>Eukaryota</taxon>
        <taxon>Metazoa</taxon>
        <taxon>Chordata</taxon>
        <taxon>Craniata</taxon>
        <taxon>Vertebrata</taxon>
        <taxon>Euteleostomi</taxon>
        <taxon>Actinopterygii</taxon>
        <taxon>Neopterygii</taxon>
        <taxon>Teleostei</taxon>
        <taxon>Neoteleostei</taxon>
        <taxon>Acanthomorphata</taxon>
        <taxon>Ovalentaria</taxon>
        <taxon>Atherinomorphae</taxon>
        <taxon>Cyprinodontiformes</taxon>
        <taxon>Goodeidae</taxon>
        <taxon>Ameca</taxon>
    </lineage>
</organism>
<comment type="caution">
    <text evidence="1">The sequence shown here is derived from an EMBL/GenBank/DDBJ whole genome shotgun (WGS) entry which is preliminary data.</text>
</comment>
<protein>
    <recommendedName>
        <fullName evidence="3">Secreted protein</fullName>
    </recommendedName>
</protein>
<evidence type="ECO:0008006" key="3">
    <source>
        <dbReference type="Google" id="ProtNLM"/>
    </source>
</evidence>
<accession>A0ABV0YLU8</accession>
<reference evidence="1 2" key="1">
    <citation type="submission" date="2021-06" db="EMBL/GenBank/DDBJ databases">
        <authorList>
            <person name="Palmer J.M."/>
        </authorList>
    </citation>
    <scope>NUCLEOTIDE SEQUENCE [LARGE SCALE GENOMIC DNA]</scope>
    <source>
        <strain evidence="1 2">AS_MEX2019</strain>
        <tissue evidence="1">Muscle</tissue>
    </source>
</reference>
<dbReference type="EMBL" id="JAHRIP010037784">
    <property type="protein sequence ID" value="MEQ2294451.1"/>
    <property type="molecule type" value="Genomic_DNA"/>
</dbReference>
<evidence type="ECO:0000313" key="2">
    <source>
        <dbReference type="Proteomes" id="UP001469553"/>
    </source>
</evidence>
<evidence type="ECO:0000313" key="1">
    <source>
        <dbReference type="EMBL" id="MEQ2294451.1"/>
    </source>
</evidence>
<sequence>MFHGCCGVFRVMCSVSFSPHIIVACRTNSLFHVLCDQGFYFHFSCFTYIAHGKLQARIPLGSFVLFVGLPYRPDLSNHIIPAERWVSASPSELVASLITTNEYPLTETVPL</sequence>
<keyword evidence="2" id="KW-1185">Reference proteome</keyword>